<evidence type="ECO:0000313" key="2">
    <source>
        <dbReference type="EMBL" id="MBS7825364.1"/>
    </source>
</evidence>
<dbReference type="Proteomes" id="UP000680020">
    <property type="component" value="Unassembled WGS sequence"/>
</dbReference>
<evidence type="ECO:0000313" key="3">
    <source>
        <dbReference type="Proteomes" id="UP000680020"/>
    </source>
</evidence>
<feature type="chain" id="PRO_5044222927" description="PilC beta-propeller domain-containing protein" evidence="1">
    <location>
        <begin position="26"/>
        <end position="1111"/>
    </location>
</feature>
<dbReference type="Gene3D" id="3.40.50.410">
    <property type="entry name" value="von Willebrand factor, type A domain"/>
    <property type="match status" value="1"/>
</dbReference>
<sequence length="1111" mass="121923">MKQQTLLIKMLLALAPVAIGSLAFSEEKKEFVPSTEPVFNTAQAKPNIHMVLDDSGSMKSRDILDRPGGRYILRTKALDDAVQSLLYKYRDKAYLGITLIYQYRNESGLIQLPLDDYSKMSEYDFKWDVIDRISRLLERSPGNTPIRPAVYDTLKMFRGMPVSARGGMNANGTIQYESYRTRYYEGRQLETPLRYRCQQNHMIVMTDGQPYGDTSVGIAEVDRHLFGRYVNSLNSNTDVISNGVILSSSVELGRFGSTLGHIAANTDLRDAFKPKLLGLDPWRREVWGIKDKDDAGKDWHDEFSTKMPITVHSVSLYIKPTADVYTELTSASKGMNLGFEKNKGTAQDLLLAFDTIFSAIIKSTSSTKAMNDKANADILFGTPRKGDLSSMGAIRYDTTYNFRQQFGTIRAMVPYISDWTEDASGKKIPQVDAAGKPKQATLELWNTDQTVKSNQGRYVTLGGLLSDDRSIRAMNEIYKKAYPDSGNNYDRTYVTWLTDHEVTTHAHNLRGRLTPIGSVTNSDIKLANKDELYIDITPKKMGGELREGLVKWLMFKAKNQPVNHLVVGDNNGFINFINAERGLARGYRAGERNTAYFPKMLASRIDDIAKVNRSATLVMEGRTNFVDAKVGANQYATIGLTSMGSGGKGLVGYSIFEGTTNNGQLFTATSTQVKPLFEIINEGPKEFRTKGFENLGYTYSGFEFFNRTNPLNGVKVGQAVAVFGNGFGAQKSSIYFIDAYTGEKIREIVLNPQGGGASTPSMLVHAEGAGQMVDRIYVGDYSGTLYRVDFNGKGLKDSDVTVTALFKAPEKGFGQSAISIKPLLLKNDITGKVTVYFGTGMAASKELDRGEKSLVEHSIYAVVDSNQTSAASTAKASAMSSSAASVLAPVLTQKDLSPGKVEYANKANVNYTDTDTHKLEIKAPVNVSNKDGWYLRLIADGDKSGERVIQEPKYDARHKAITFSTWGVHEREGGKPIDGLDDPCLSDAAFGKSLAIDVKTGGASNKIGLSNKGKTNNAPGGLTGDELYAAPEGNSVTNIDDLKKIDAKAAEELIVAVGEENSTHATDPEGYAAYCEGDLTGGLECDLYDRSLLNQKVLDPKRIGIQKIFSF</sequence>
<proteinExistence type="predicted"/>
<gene>
    <name evidence="2" type="ORF">J7561_09135</name>
</gene>
<reference evidence="2" key="1">
    <citation type="submission" date="2021-03" db="EMBL/GenBank/DDBJ databases">
        <title>Identification and antibiotic profiling of Wohlfahrtiimonas chitiniclastica, an underestimated human pathogen.</title>
        <authorList>
            <person name="Kopf A."/>
            <person name="Bunk B."/>
            <person name="Coldewey S."/>
            <person name="Gunzer F."/>
            <person name="Riedel T."/>
            <person name="Schroettner P."/>
        </authorList>
    </citation>
    <scope>NUCLEOTIDE SEQUENCE</scope>
    <source>
        <strain evidence="2">DSM 100917</strain>
    </source>
</reference>
<evidence type="ECO:0008006" key="4">
    <source>
        <dbReference type="Google" id="ProtNLM"/>
    </source>
</evidence>
<comment type="caution">
    <text evidence="2">The sequence shown here is derived from an EMBL/GenBank/DDBJ whole genome shotgun (WGS) entry which is preliminary data.</text>
</comment>
<dbReference type="EMBL" id="JAGIBU010000011">
    <property type="protein sequence ID" value="MBS7825364.1"/>
    <property type="molecule type" value="Genomic_DNA"/>
</dbReference>
<keyword evidence="1" id="KW-0732">Signal</keyword>
<dbReference type="AlphaFoldDB" id="A0AB35C0B3"/>
<feature type="signal peptide" evidence="1">
    <location>
        <begin position="1"/>
        <end position="25"/>
    </location>
</feature>
<dbReference type="SUPFAM" id="SSF53300">
    <property type="entry name" value="vWA-like"/>
    <property type="match status" value="1"/>
</dbReference>
<dbReference type="RefSeq" id="WP_213402503.1">
    <property type="nucleotide sequence ID" value="NZ_JAGIBT010000011.1"/>
</dbReference>
<accession>A0AB35C0B3</accession>
<evidence type="ECO:0000256" key="1">
    <source>
        <dbReference type="SAM" id="SignalP"/>
    </source>
</evidence>
<name>A0AB35C0B3_9GAMM</name>
<dbReference type="InterPro" id="IPR036465">
    <property type="entry name" value="vWFA_dom_sf"/>
</dbReference>
<protein>
    <recommendedName>
        <fullName evidence="4">PilC beta-propeller domain-containing protein</fullName>
    </recommendedName>
</protein>
<organism evidence="2 3">
    <name type="scientific">Wohlfahrtiimonas chitiniclastica</name>
    <dbReference type="NCBI Taxonomy" id="400946"/>
    <lineage>
        <taxon>Bacteria</taxon>
        <taxon>Pseudomonadati</taxon>
        <taxon>Pseudomonadota</taxon>
        <taxon>Gammaproteobacteria</taxon>
        <taxon>Cardiobacteriales</taxon>
        <taxon>Ignatzschineriaceae</taxon>
        <taxon>Wohlfahrtiimonas</taxon>
    </lineage>
</organism>